<evidence type="ECO:0000313" key="12">
    <source>
        <dbReference type="EMBL" id="BEQ15879.1"/>
    </source>
</evidence>
<keyword evidence="6 12" id="KW-0067">ATP-binding</keyword>
<dbReference type="InterPro" id="IPR011527">
    <property type="entry name" value="ABC1_TM_dom"/>
</dbReference>
<evidence type="ECO:0000259" key="10">
    <source>
        <dbReference type="PROSITE" id="PS50893"/>
    </source>
</evidence>
<name>A0AAU9ERV3_9BACT</name>
<evidence type="ECO:0000256" key="8">
    <source>
        <dbReference type="ARBA" id="ARBA00023136"/>
    </source>
</evidence>
<keyword evidence="13" id="KW-1185">Reference proteome</keyword>
<feature type="transmembrane region" description="Helical" evidence="9">
    <location>
        <begin position="300"/>
        <end position="319"/>
    </location>
</feature>
<dbReference type="PROSITE" id="PS50893">
    <property type="entry name" value="ABC_TRANSPORTER_2"/>
    <property type="match status" value="1"/>
</dbReference>
<keyword evidence="3" id="KW-1003">Cell membrane</keyword>
<reference evidence="13" key="1">
    <citation type="journal article" date="2023" name="Arch. Microbiol.">
        <title>Desulfoferula mesophilus gen. nov. sp. nov., a mesophilic sulfate-reducing bacterium isolated from a brackish lake sediment.</title>
        <authorList>
            <person name="Watanabe T."/>
            <person name="Yabe T."/>
            <person name="Tsuji J.M."/>
            <person name="Fukui M."/>
        </authorList>
    </citation>
    <scope>NUCLEOTIDE SEQUENCE [LARGE SCALE GENOMIC DNA]</scope>
    <source>
        <strain evidence="13">12FAK</strain>
    </source>
</reference>
<sequence length="602" mass="66062">MTTPRPTKTSGSQIGLAELGVTKSVLAWLFMLSIVLAVFEGVGLGMLLPVLAYVRTGGLPADGFIGRVMGDALGWLGAWGKNWELAGLLVLTFSIICLRYAVNYVRDVRLVHLRLSITRMLRDKVVRVLVRSDLGYLLSRRSGELQSSLTLETERAGQAASAQVNLITATALVVVYMLLLVLLSPLLTAVTVPILALVALVLRWQSRKSFSLATAVSEQNLRLGDQISEVLGGILRIKMRGQEAKAEELLSTTAERIFRGMFNLERLRLAVEISTHPLMAAAGLLVMLLAVAAAEVSLEVMAVFVFVLVRMAPQVNLFINIWSQRNACMASLQRVRQLVAQAGERRESGGGHRPGPVPVEGVEFRDVWFRYPGAKEDDYALREVNCAIAANSLTAVVGRSGAGKSTLANLLAAYHLPTQGEILLDGHPLETYRLSALRHGMAFVDQQPFFFNDTIRENLNFGVVPPLSDEALEQVLKDSGSWEFVSRLEQGLDTPVGERGSRLSQGQKQRLAIAHALVVKARVLILDEPTSALDKTSERIIAQTIRNLASRLMVIVIAHRLQTVRWSDQILLVEQGRLIAQGNHDSLLASCPQYRELFGKDD</sequence>
<dbReference type="GO" id="GO:0005524">
    <property type="term" value="F:ATP binding"/>
    <property type="evidence" value="ECO:0007669"/>
    <property type="project" value="UniProtKB-KW"/>
</dbReference>
<dbReference type="PROSITE" id="PS50929">
    <property type="entry name" value="ABC_TM1F"/>
    <property type="match status" value="1"/>
</dbReference>
<organism evidence="12 13">
    <name type="scientific">Desulfoferula mesophila</name>
    <dbReference type="NCBI Taxonomy" id="3058419"/>
    <lineage>
        <taxon>Bacteria</taxon>
        <taxon>Pseudomonadati</taxon>
        <taxon>Thermodesulfobacteriota</taxon>
        <taxon>Desulfarculia</taxon>
        <taxon>Desulfarculales</taxon>
        <taxon>Desulfarculaceae</taxon>
        <taxon>Desulfoferula</taxon>
    </lineage>
</organism>
<feature type="transmembrane region" description="Helical" evidence="9">
    <location>
        <begin position="173"/>
        <end position="202"/>
    </location>
</feature>
<dbReference type="InterPro" id="IPR027417">
    <property type="entry name" value="P-loop_NTPase"/>
</dbReference>
<protein>
    <submittedName>
        <fullName evidence="12">Lipid A export ATP-binding/permease protein MsbA</fullName>
    </submittedName>
</protein>
<dbReference type="SUPFAM" id="SSF90123">
    <property type="entry name" value="ABC transporter transmembrane region"/>
    <property type="match status" value="1"/>
</dbReference>
<keyword evidence="2" id="KW-0813">Transport</keyword>
<keyword evidence="4 9" id="KW-0812">Transmembrane</keyword>
<comment type="subcellular location">
    <subcellularLocation>
        <location evidence="1">Cell membrane</location>
        <topology evidence="1">Multi-pass membrane protein</topology>
    </subcellularLocation>
</comment>
<evidence type="ECO:0000313" key="13">
    <source>
        <dbReference type="Proteomes" id="UP001366166"/>
    </source>
</evidence>
<dbReference type="Pfam" id="PF00664">
    <property type="entry name" value="ABC_membrane"/>
    <property type="match status" value="1"/>
</dbReference>
<dbReference type="AlphaFoldDB" id="A0AAU9ERV3"/>
<dbReference type="InterPro" id="IPR003439">
    <property type="entry name" value="ABC_transporter-like_ATP-bd"/>
</dbReference>
<evidence type="ECO:0000256" key="1">
    <source>
        <dbReference type="ARBA" id="ARBA00004651"/>
    </source>
</evidence>
<evidence type="ECO:0000256" key="7">
    <source>
        <dbReference type="ARBA" id="ARBA00022989"/>
    </source>
</evidence>
<feature type="transmembrane region" description="Helical" evidence="9">
    <location>
        <begin position="25"/>
        <end position="54"/>
    </location>
</feature>
<dbReference type="InterPro" id="IPR036640">
    <property type="entry name" value="ABC1_TM_sf"/>
</dbReference>
<keyword evidence="5" id="KW-0547">Nucleotide-binding</keyword>
<evidence type="ECO:0000259" key="11">
    <source>
        <dbReference type="PROSITE" id="PS50929"/>
    </source>
</evidence>
<evidence type="ECO:0000256" key="9">
    <source>
        <dbReference type="SAM" id="Phobius"/>
    </source>
</evidence>
<dbReference type="RefSeq" id="WP_338600929.1">
    <property type="nucleotide sequence ID" value="NZ_AP028679.1"/>
</dbReference>
<feature type="domain" description="ABC transmembrane type-1" evidence="11">
    <location>
        <begin position="64"/>
        <end position="327"/>
    </location>
</feature>
<feature type="transmembrane region" description="Helical" evidence="9">
    <location>
        <begin position="269"/>
        <end position="294"/>
    </location>
</feature>
<dbReference type="GO" id="GO:0015421">
    <property type="term" value="F:ABC-type oligopeptide transporter activity"/>
    <property type="evidence" value="ECO:0007669"/>
    <property type="project" value="TreeGrafter"/>
</dbReference>
<dbReference type="Gene3D" id="3.40.50.300">
    <property type="entry name" value="P-loop containing nucleotide triphosphate hydrolases"/>
    <property type="match status" value="1"/>
</dbReference>
<evidence type="ECO:0000256" key="3">
    <source>
        <dbReference type="ARBA" id="ARBA00022475"/>
    </source>
</evidence>
<dbReference type="SMART" id="SM00382">
    <property type="entry name" value="AAA"/>
    <property type="match status" value="1"/>
</dbReference>
<dbReference type="PANTHER" id="PTHR43394:SF1">
    <property type="entry name" value="ATP-BINDING CASSETTE SUB-FAMILY B MEMBER 10, MITOCHONDRIAL"/>
    <property type="match status" value="1"/>
</dbReference>
<feature type="transmembrane region" description="Helical" evidence="9">
    <location>
        <begin position="85"/>
        <end position="102"/>
    </location>
</feature>
<evidence type="ECO:0000256" key="5">
    <source>
        <dbReference type="ARBA" id="ARBA00022741"/>
    </source>
</evidence>
<dbReference type="FunFam" id="3.40.50.300:FF:000221">
    <property type="entry name" value="Multidrug ABC transporter ATP-binding protein"/>
    <property type="match status" value="1"/>
</dbReference>
<dbReference type="Gene3D" id="1.20.1560.10">
    <property type="entry name" value="ABC transporter type 1, transmembrane domain"/>
    <property type="match status" value="1"/>
</dbReference>
<evidence type="ECO:0000256" key="6">
    <source>
        <dbReference type="ARBA" id="ARBA00022840"/>
    </source>
</evidence>
<feature type="domain" description="ABC transporter" evidence="10">
    <location>
        <begin position="362"/>
        <end position="600"/>
    </location>
</feature>
<dbReference type="PANTHER" id="PTHR43394">
    <property type="entry name" value="ATP-DEPENDENT PERMEASE MDL1, MITOCHONDRIAL"/>
    <property type="match status" value="1"/>
</dbReference>
<keyword evidence="7 9" id="KW-1133">Transmembrane helix</keyword>
<evidence type="ECO:0000256" key="4">
    <source>
        <dbReference type="ARBA" id="ARBA00022692"/>
    </source>
</evidence>
<dbReference type="KEGG" id="dmp:FAK_29450"/>
<dbReference type="EMBL" id="AP028679">
    <property type="protein sequence ID" value="BEQ15879.1"/>
    <property type="molecule type" value="Genomic_DNA"/>
</dbReference>
<dbReference type="SUPFAM" id="SSF52540">
    <property type="entry name" value="P-loop containing nucleoside triphosphate hydrolases"/>
    <property type="match status" value="1"/>
</dbReference>
<keyword evidence="8 9" id="KW-0472">Membrane</keyword>
<dbReference type="Pfam" id="PF00005">
    <property type="entry name" value="ABC_tran"/>
    <property type="match status" value="1"/>
</dbReference>
<gene>
    <name evidence="12" type="primary">msbA</name>
    <name evidence="12" type="ORF">FAK_29450</name>
</gene>
<dbReference type="InterPro" id="IPR003593">
    <property type="entry name" value="AAA+_ATPase"/>
</dbReference>
<accession>A0AAU9ERV3</accession>
<dbReference type="GO" id="GO:0016887">
    <property type="term" value="F:ATP hydrolysis activity"/>
    <property type="evidence" value="ECO:0007669"/>
    <property type="project" value="InterPro"/>
</dbReference>
<evidence type="ECO:0000256" key="2">
    <source>
        <dbReference type="ARBA" id="ARBA00022448"/>
    </source>
</evidence>
<dbReference type="GO" id="GO:0005886">
    <property type="term" value="C:plasma membrane"/>
    <property type="evidence" value="ECO:0007669"/>
    <property type="project" value="UniProtKB-SubCell"/>
</dbReference>
<dbReference type="Proteomes" id="UP001366166">
    <property type="component" value="Chromosome"/>
</dbReference>
<dbReference type="InterPro" id="IPR039421">
    <property type="entry name" value="Type_1_exporter"/>
</dbReference>
<proteinExistence type="predicted"/>